<dbReference type="Pfam" id="PF08386">
    <property type="entry name" value="Abhydrolase_4"/>
    <property type="match status" value="1"/>
</dbReference>
<proteinExistence type="inferred from homology"/>
<dbReference type="EMBL" id="BAAAQX010000024">
    <property type="protein sequence ID" value="GAA2212003.1"/>
    <property type="molecule type" value="Genomic_DNA"/>
</dbReference>
<organism evidence="7 8">
    <name type="scientific">Nonomuraea monospora</name>
    <dbReference type="NCBI Taxonomy" id="568818"/>
    <lineage>
        <taxon>Bacteria</taxon>
        <taxon>Bacillati</taxon>
        <taxon>Actinomycetota</taxon>
        <taxon>Actinomycetes</taxon>
        <taxon>Streptosporangiales</taxon>
        <taxon>Streptosporangiaceae</taxon>
        <taxon>Nonomuraea</taxon>
    </lineage>
</organism>
<keyword evidence="2 4" id="KW-0732">Signal</keyword>
<evidence type="ECO:0000256" key="4">
    <source>
        <dbReference type="SAM" id="SignalP"/>
    </source>
</evidence>
<evidence type="ECO:0000313" key="8">
    <source>
        <dbReference type="Proteomes" id="UP001499843"/>
    </source>
</evidence>
<dbReference type="SUPFAM" id="SSF53474">
    <property type="entry name" value="alpha/beta-Hydrolases"/>
    <property type="match status" value="1"/>
</dbReference>
<reference evidence="7 8" key="1">
    <citation type="journal article" date="2019" name="Int. J. Syst. Evol. Microbiol.">
        <title>The Global Catalogue of Microorganisms (GCM) 10K type strain sequencing project: providing services to taxonomists for standard genome sequencing and annotation.</title>
        <authorList>
            <consortium name="The Broad Institute Genomics Platform"/>
            <consortium name="The Broad Institute Genome Sequencing Center for Infectious Disease"/>
            <person name="Wu L."/>
            <person name="Ma J."/>
        </authorList>
    </citation>
    <scope>NUCLEOTIDE SEQUENCE [LARGE SCALE GENOMIC DNA]</scope>
    <source>
        <strain evidence="7 8">JCM 16114</strain>
    </source>
</reference>
<dbReference type="PANTHER" id="PTHR43248:SF29">
    <property type="entry name" value="TRIPEPTIDYL AMINOPEPTIDASE"/>
    <property type="match status" value="1"/>
</dbReference>
<dbReference type="InterPro" id="IPR000073">
    <property type="entry name" value="AB_hydrolase_1"/>
</dbReference>
<dbReference type="Pfam" id="PF00561">
    <property type="entry name" value="Abhydrolase_1"/>
    <property type="match status" value="1"/>
</dbReference>
<dbReference type="GO" id="GO:0016787">
    <property type="term" value="F:hydrolase activity"/>
    <property type="evidence" value="ECO:0007669"/>
    <property type="project" value="UniProtKB-KW"/>
</dbReference>
<evidence type="ECO:0000256" key="2">
    <source>
        <dbReference type="ARBA" id="ARBA00022729"/>
    </source>
</evidence>
<dbReference type="InterPro" id="IPR029058">
    <property type="entry name" value="AB_hydrolase_fold"/>
</dbReference>
<dbReference type="PANTHER" id="PTHR43248">
    <property type="entry name" value="2-SUCCINYL-6-HYDROXY-2,4-CYCLOHEXADIENE-1-CARBOXYLATE SYNTHASE"/>
    <property type="match status" value="1"/>
</dbReference>
<comment type="similarity">
    <text evidence="1">Belongs to the peptidase S33 family.</text>
</comment>
<keyword evidence="3 7" id="KW-0378">Hydrolase</keyword>
<evidence type="ECO:0000256" key="3">
    <source>
        <dbReference type="ARBA" id="ARBA00022801"/>
    </source>
</evidence>
<dbReference type="InterPro" id="IPR013595">
    <property type="entry name" value="Pept_S33_TAP-like_C"/>
</dbReference>
<dbReference type="InterPro" id="IPR051601">
    <property type="entry name" value="Serine_prot/Carboxylest_S33"/>
</dbReference>
<feature type="signal peptide" evidence="4">
    <location>
        <begin position="1"/>
        <end position="40"/>
    </location>
</feature>
<accession>A0ABN3CS23</accession>
<evidence type="ECO:0000259" key="5">
    <source>
        <dbReference type="Pfam" id="PF00561"/>
    </source>
</evidence>
<comment type="caution">
    <text evidence="7">The sequence shown here is derived from an EMBL/GenBank/DDBJ whole genome shotgun (WGS) entry which is preliminary data.</text>
</comment>
<dbReference type="Proteomes" id="UP001499843">
    <property type="component" value="Unassembled WGS sequence"/>
</dbReference>
<gene>
    <name evidence="7" type="ORF">GCM10009850_074650</name>
</gene>
<feature type="domain" description="AB hydrolase-1" evidence="5">
    <location>
        <begin position="114"/>
        <end position="249"/>
    </location>
</feature>
<feature type="domain" description="Peptidase S33 tripeptidyl aminopeptidase-like C-terminal" evidence="6">
    <location>
        <begin position="419"/>
        <end position="517"/>
    </location>
</feature>
<sequence>MTLGHQPTDDPPRTSRRSRTLTAVVAAGMLALTCAAPVHASSAPAVPELRWSPCHEGFQCATAKLPLDYRQPDGKKIDIAVVRRPATDPTHRIGTLFVNGGGPSAQIDPTVAQYATLPADWRARFDVVTFDPRGFGYSTPVQCFPDTAAEDRLLADLPVPFPAGAKEIAATREIWARFDRECVQHADLDLLAHNSTANAARDMDLLRQATGDRVLNYLGLSYGTVLGTIYANLFPGKVGRMILDSTIDPVRYTTAQDDLPTYLRLGSDRASASALNSFLDLCGKASTAACAFSAGTPARTRAKFDTLLARLRRQGVTVEGPLGTCGYACALAAVPLRRVAQWPAGASQLQQLWTATAKVGAATAGPAPKAEPEPGAGPSYYTGQEQTLAVLCSDSPNPRDPRAYEAGARLARARSGPIGLTWAWPTAPCAGWPRSQDRYEGPWNARTANPIMLVGITGDPATPYQNSVALSHRLADARLLTVDGYGHTALANRSACASAYETDYLLTGALPPAGTVCKQDDAPFPEPAAR</sequence>
<dbReference type="Gene3D" id="3.40.50.1820">
    <property type="entry name" value="alpha/beta hydrolase"/>
    <property type="match status" value="1"/>
</dbReference>
<evidence type="ECO:0000313" key="7">
    <source>
        <dbReference type="EMBL" id="GAA2212003.1"/>
    </source>
</evidence>
<evidence type="ECO:0000256" key="1">
    <source>
        <dbReference type="ARBA" id="ARBA00010088"/>
    </source>
</evidence>
<dbReference type="RefSeq" id="WP_344485672.1">
    <property type="nucleotide sequence ID" value="NZ_BAAAQX010000024.1"/>
</dbReference>
<keyword evidence="8" id="KW-1185">Reference proteome</keyword>
<name>A0ABN3CS23_9ACTN</name>
<protein>
    <submittedName>
        <fullName evidence="7">Alpha/beta hydrolase</fullName>
    </submittedName>
</protein>
<evidence type="ECO:0000259" key="6">
    <source>
        <dbReference type="Pfam" id="PF08386"/>
    </source>
</evidence>
<feature type="chain" id="PRO_5045783218" evidence="4">
    <location>
        <begin position="41"/>
        <end position="530"/>
    </location>
</feature>